<evidence type="ECO:0000313" key="3">
    <source>
        <dbReference type="Proteomes" id="UP001151699"/>
    </source>
</evidence>
<keyword evidence="3" id="KW-1185">Reference proteome</keyword>
<reference evidence="2" key="1">
    <citation type="submission" date="2022-07" db="EMBL/GenBank/DDBJ databases">
        <authorList>
            <person name="Trinca V."/>
            <person name="Uliana J.V.C."/>
            <person name="Torres T.T."/>
            <person name="Ward R.J."/>
            <person name="Monesi N."/>
        </authorList>
    </citation>
    <scope>NUCLEOTIDE SEQUENCE</scope>
    <source>
        <strain evidence="2">HSMRA1968</strain>
        <tissue evidence="2">Whole embryos</tissue>
    </source>
</reference>
<keyword evidence="1" id="KW-0472">Membrane</keyword>
<dbReference type="EMBL" id="WJQU01002596">
    <property type="protein sequence ID" value="KAJ6632692.1"/>
    <property type="molecule type" value="Genomic_DNA"/>
</dbReference>
<organism evidence="2 3">
    <name type="scientific">Pseudolycoriella hygida</name>
    <dbReference type="NCBI Taxonomy" id="35572"/>
    <lineage>
        <taxon>Eukaryota</taxon>
        <taxon>Metazoa</taxon>
        <taxon>Ecdysozoa</taxon>
        <taxon>Arthropoda</taxon>
        <taxon>Hexapoda</taxon>
        <taxon>Insecta</taxon>
        <taxon>Pterygota</taxon>
        <taxon>Neoptera</taxon>
        <taxon>Endopterygota</taxon>
        <taxon>Diptera</taxon>
        <taxon>Nematocera</taxon>
        <taxon>Sciaroidea</taxon>
        <taxon>Sciaridae</taxon>
        <taxon>Pseudolycoriella</taxon>
    </lineage>
</organism>
<dbReference type="Gene3D" id="1.20.1250.20">
    <property type="entry name" value="MFS general substrate transporter like domains"/>
    <property type="match status" value="1"/>
</dbReference>
<comment type="caution">
    <text evidence="2">The sequence shown here is derived from an EMBL/GenBank/DDBJ whole genome shotgun (WGS) entry which is preliminary data.</text>
</comment>
<evidence type="ECO:0000313" key="2">
    <source>
        <dbReference type="EMBL" id="KAJ6632692.1"/>
    </source>
</evidence>
<name>A0A9Q0MM94_9DIPT</name>
<dbReference type="Proteomes" id="UP001151699">
    <property type="component" value="Unassembled WGS sequence"/>
</dbReference>
<dbReference type="InterPro" id="IPR036259">
    <property type="entry name" value="MFS_trans_sf"/>
</dbReference>
<proteinExistence type="predicted"/>
<keyword evidence="1" id="KW-0812">Transmembrane</keyword>
<sequence length="80" mass="8684">MLQAILFLFFNEKIGYDADDSTAAYHSYESLLFMFPVVGAIIADSWLGRYTTMVCMSLVAAVGSFIIAIGVIDAVGLPIK</sequence>
<feature type="transmembrane region" description="Helical" evidence="1">
    <location>
        <begin position="54"/>
        <end position="79"/>
    </location>
</feature>
<dbReference type="AlphaFoldDB" id="A0A9Q0MM94"/>
<dbReference type="OrthoDB" id="8904098at2759"/>
<protein>
    <submittedName>
        <fullName evidence="2">Peptide transporter family 1</fullName>
    </submittedName>
</protein>
<feature type="transmembrane region" description="Helical" evidence="1">
    <location>
        <begin position="31"/>
        <end position="47"/>
    </location>
</feature>
<evidence type="ECO:0000256" key="1">
    <source>
        <dbReference type="SAM" id="Phobius"/>
    </source>
</evidence>
<gene>
    <name evidence="2" type="primary">yin_0</name>
    <name evidence="2" type="ORF">Bhyg_16399</name>
</gene>
<keyword evidence="1" id="KW-1133">Transmembrane helix</keyword>
<accession>A0A9Q0MM94</accession>